<name>Q4RTE1_TETNG</name>
<keyword evidence="6" id="KW-1185">Reference proteome</keyword>
<dbReference type="OMA" id="HEGQMKC"/>
<reference evidence="4" key="2">
    <citation type="submission" date="2004-02" db="EMBL/GenBank/DDBJ databases">
        <authorList>
            <consortium name="Genoscope"/>
            <consortium name="Whitehead Institute Centre for Genome Research"/>
        </authorList>
    </citation>
    <scope>NUCLEOTIDE SEQUENCE</scope>
</reference>
<dbReference type="Proteomes" id="UP000007303">
    <property type="component" value="Unassembled WGS sequence"/>
</dbReference>
<evidence type="ECO:0000259" key="2">
    <source>
        <dbReference type="PROSITE" id="PS51231"/>
    </source>
</evidence>
<evidence type="ECO:0000259" key="3">
    <source>
        <dbReference type="PROSITE" id="PS51444"/>
    </source>
</evidence>
<feature type="non-terminal residue" evidence="4">
    <location>
        <position position="154"/>
    </location>
</feature>
<dbReference type="Pfam" id="PF06345">
    <property type="entry name" value="Drf_DAD"/>
    <property type="match status" value="1"/>
</dbReference>
<dbReference type="HOGENOM" id="CLU_116538_1_0_1"/>
<evidence type="ECO:0000313" key="5">
    <source>
        <dbReference type="Ensembl" id="ENSTNIP00000018831.1"/>
    </source>
</evidence>
<dbReference type="GeneTree" id="ENSGT00940000157822"/>
<dbReference type="PROSITE" id="PS51231">
    <property type="entry name" value="DAD"/>
    <property type="match status" value="1"/>
</dbReference>
<feature type="domain" description="DAD" evidence="2">
    <location>
        <begin position="125"/>
        <end position="154"/>
    </location>
</feature>
<evidence type="ECO:0000256" key="1">
    <source>
        <dbReference type="SAM" id="MobiDB-lite"/>
    </source>
</evidence>
<sequence>MALGVPVSAEILKSSLTTMERHIQRLENDIEHFPKTDDEKDKFVEKIHGFCKHSREQYEKLSMMHKNMQKLYEGLGNFFAFDPPLRQHGGLLRRPGQLPRSLHEREKQERQQKKKQLIDMNKEGDETGVMDSLMEALQSGAAFRDRRKRTPRNG</sequence>
<dbReference type="STRING" id="99883.ENSTNIP00000018831"/>
<dbReference type="AlphaFoldDB" id="Q4RTE1"/>
<dbReference type="KEGG" id="tng:GSTEN00029291G001"/>
<dbReference type="Pfam" id="PF02181">
    <property type="entry name" value="FH2"/>
    <property type="match status" value="1"/>
</dbReference>
<dbReference type="EMBL" id="CAAE01014998">
    <property type="protein sequence ID" value="CAG08341.1"/>
    <property type="molecule type" value="Genomic_DNA"/>
</dbReference>
<feature type="domain" description="FH2" evidence="3">
    <location>
        <begin position="1"/>
        <end position="128"/>
    </location>
</feature>
<proteinExistence type="predicted"/>
<dbReference type="Ensembl" id="ENSTNIT00000019059.1">
    <property type="protein sequence ID" value="ENSTNIP00000018831.1"/>
    <property type="gene ID" value="ENSTNIG00000015755.1"/>
</dbReference>
<gene>
    <name evidence="4" type="ORF">GSTENG00029291001</name>
</gene>
<reference evidence="4 6" key="1">
    <citation type="journal article" date="2004" name="Nature">
        <title>Genome duplication in the teleost fish Tetraodon nigroviridis reveals the early vertebrate proto-karyotype.</title>
        <authorList>
            <person name="Jaillon O."/>
            <person name="Aury J.-M."/>
            <person name="Brunet F."/>
            <person name="Petit J.-L."/>
            <person name="Stange-Thomann N."/>
            <person name="Mauceli E."/>
            <person name="Bouneau L."/>
            <person name="Fischer C."/>
            <person name="Ozouf-Costaz C."/>
            <person name="Bernot A."/>
            <person name="Nicaud S."/>
            <person name="Jaffe D."/>
            <person name="Fisher S."/>
            <person name="Lutfalla G."/>
            <person name="Dossat C."/>
            <person name="Segurens B."/>
            <person name="Dasilva C."/>
            <person name="Salanoubat M."/>
            <person name="Levy M."/>
            <person name="Boudet N."/>
            <person name="Castellano S."/>
            <person name="Anthouard V."/>
            <person name="Jubin C."/>
            <person name="Castelli V."/>
            <person name="Katinka M."/>
            <person name="Vacherie B."/>
            <person name="Biemont C."/>
            <person name="Skalli Z."/>
            <person name="Cattolico L."/>
            <person name="Poulain J."/>
            <person name="De Berardinis V."/>
            <person name="Cruaud C."/>
            <person name="Duprat S."/>
            <person name="Brottier P."/>
            <person name="Coutanceau J.-P."/>
            <person name="Gouzy J."/>
            <person name="Parra G."/>
            <person name="Lardier G."/>
            <person name="Chapple C."/>
            <person name="McKernan K.J."/>
            <person name="McEwan P."/>
            <person name="Bosak S."/>
            <person name="Kellis M."/>
            <person name="Volff J.-N."/>
            <person name="Guigo R."/>
            <person name="Zody M.C."/>
            <person name="Mesirov J."/>
            <person name="Lindblad-Toh K."/>
            <person name="Birren B."/>
            <person name="Nusbaum C."/>
            <person name="Kahn D."/>
            <person name="Robinson-Rechavi M."/>
            <person name="Laudet V."/>
            <person name="Schachter V."/>
            <person name="Quetier F."/>
            <person name="Saurin W."/>
            <person name="Scarpelli C."/>
            <person name="Wincker P."/>
            <person name="Lander E.S."/>
            <person name="Weissenbach J."/>
            <person name="Roest Crollius H."/>
        </authorList>
    </citation>
    <scope>NUCLEOTIDE SEQUENCE [LARGE SCALE GENOMIC DNA]</scope>
</reference>
<feature type="region of interest" description="Disordered" evidence="1">
    <location>
        <begin position="91"/>
        <end position="130"/>
    </location>
</feature>
<accession>Q4RTE1</accession>
<dbReference type="InterPro" id="IPR014767">
    <property type="entry name" value="DAD_dom"/>
</dbReference>
<dbReference type="InterPro" id="IPR015425">
    <property type="entry name" value="FH2_Formin"/>
</dbReference>
<dbReference type="InterPro" id="IPR042201">
    <property type="entry name" value="FH2_Formin_sf"/>
</dbReference>
<dbReference type="PANTHER" id="PTHR45691">
    <property type="entry name" value="PROTEIN DIAPHANOUS"/>
    <property type="match status" value="1"/>
</dbReference>
<evidence type="ECO:0000313" key="4">
    <source>
        <dbReference type="EMBL" id="CAG08341.1"/>
    </source>
</evidence>
<organism evidence="4">
    <name type="scientific">Tetraodon nigroviridis</name>
    <name type="common">Spotted green pufferfish</name>
    <name type="synonym">Chelonodon nigroviridis</name>
    <dbReference type="NCBI Taxonomy" id="99883"/>
    <lineage>
        <taxon>Eukaryota</taxon>
        <taxon>Metazoa</taxon>
        <taxon>Chordata</taxon>
        <taxon>Craniata</taxon>
        <taxon>Vertebrata</taxon>
        <taxon>Euteleostomi</taxon>
        <taxon>Actinopterygii</taxon>
        <taxon>Neopterygii</taxon>
        <taxon>Teleostei</taxon>
        <taxon>Neoteleostei</taxon>
        <taxon>Acanthomorphata</taxon>
        <taxon>Eupercaria</taxon>
        <taxon>Tetraodontiformes</taxon>
        <taxon>Tetradontoidea</taxon>
        <taxon>Tetraodontidae</taxon>
        <taxon>Tetraodon</taxon>
    </lineage>
</organism>
<dbReference type="Gene3D" id="1.20.58.2220">
    <property type="entry name" value="Formin, FH2 domain"/>
    <property type="match status" value="1"/>
</dbReference>
<dbReference type="GO" id="GO:0030041">
    <property type="term" value="P:actin filament polymerization"/>
    <property type="evidence" value="ECO:0007669"/>
    <property type="project" value="TreeGrafter"/>
</dbReference>
<protein>
    <submittedName>
        <fullName evidence="4">(spotted green pufferfish) hypothetical protein</fullName>
    </submittedName>
</protein>
<evidence type="ECO:0000313" key="6">
    <source>
        <dbReference type="Proteomes" id="UP000007303"/>
    </source>
</evidence>
<dbReference type="GO" id="GO:0005884">
    <property type="term" value="C:actin filament"/>
    <property type="evidence" value="ECO:0007669"/>
    <property type="project" value="TreeGrafter"/>
</dbReference>
<dbReference type="OrthoDB" id="1104827at2759"/>
<dbReference type="SUPFAM" id="SSF101447">
    <property type="entry name" value="Formin homology 2 domain (FH2 domain)"/>
    <property type="match status" value="1"/>
</dbReference>
<dbReference type="PANTHER" id="PTHR45691:SF3">
    <property type="entry name" value="PROTEIN DIAPHANOUS HOMOLOG 2"/>
    <property type="match status" value="1"/>
</dbReference>
<reference evidence="5" key="3">
    <citation type="submission" date="2025-05" db="UniProtKB">
        <authorList>
            <consortium name="Ensembl"/>
        </authorList>
    </citation>
    <scope>IDENTIFICATION</scope>
</reference>
<dbReference type="InterPro" id="IPR010465">
    <property type="entry name" value="Drf_DAD"/>
</dbReference>
<dbReference type="PROSITE" id="PS51444">
    <property type="entry name" value="FH2"/>
    <property type="match status" value="1"/>
</dbReference>
<dbReference type="InterPro" id="IPR051412">
    <property type="entry name" value="Formin_Homology_Diaphanous_sf"/>
</dbReference>
<feature type="compositionally biased region" description="Basic and acidic residues" evidence="1">
    <location>
        <begin position="101"/>
        <end position="125"/>
    </location>
</feature>